<evidence type="ECO:0000313" key="14">
    <source>
        <dbReference type="Proteomes" id="UP000316706"/>
    </source>
</evidence>
<dbReference type="InterPro" id="IPR006068">
    <property type="entry name" value="ATPase_P-typ_cation-transptr_C"/>
</dbReference>
<dbReference type="InterPro" id="IPR036163">
    <property type="entry name" value="HMA_dom_sf"/>
</dbReference>
<protein>
    <submittedName>
        <fullName evidence="13">Cation-transporting ATPase I</fullName>
    </submittedName>
</protein>
<evidence type="ECO:0000256" key="3">
    <source>
        <dbReference type="ARBA" id="ARBA00022741"/>
    </source>
</evidence>
<evidence type="ECO:0000256" key="7">
    <source>
        <dbReference type="ARBA" id="ARBA00023136"/>
    </source>
</evidence>
<keyword evidence="14" id="KW-1185">Reference proteome</keyword>
<dbReference type="InterPro" id="IPR036412">
    <property type="entry name" value="HAD-like_sf"/>
</dbReference>
<evidence type="ECO:0000256" key="10">
    <source>
        <dbReference type="SAM" id="Phobius"/>
    </source>
</evidence>
<feature type="region of interest" description="Disordered" evidence="9">
    <location>
        <begin position="626"/>
        <end position="647"/>
    </location>
</feature>
<dbReference type="Pfam" id="PF00689">
    <property type="entry name" value="Cation_ATPase_C"/>
    <property type="match status" value="1"/>
</dbReference>
<dbReference type="RefSeq" id="WP_221635136.1">
    <property type="nucleotide sequence ID" value="NZ_VFPO01000001.1"/>
</dbReference>
<dbReference type="Gene3D" id="3.40.50.1000">
    <property type="entry name" value="HAD superfamily/HAD-like"/>
    <property type="match status" value="2"/>
</dbReference>
<dbReference type="Gene3D" id="2.70.150.10">
    <property type="entry name" value="Calcium-transporting ATPase, cytoplasmic transduction domain A"/>
    <property type="match status" value="1"/>
</dbReference>
<comment type="catalytic activity">
    <reaction evidence="8">
        <text>ATP + H2O = ADP + phosphate + H(+)</text>
        <dbReference type="Rhea" id="RHEA:13065"/>
        <dbReference type="ChEBI" id="CHEBI:15377"/>
        <dbReference type="ChEBI" id="CHEBI:15378"/>
        <dbReference type="ChEBI" id="CHEBI:30616"/>
        <dbReference type="ChEBI" id="CHEBI:43474"/>
        <dbReference type="ChEBI" id="CHEBI:456216"/>
    </reaction>
</comment>
<keyword evidence="7 10" id="KW-0472">Membrane</keyword>
<dbReference type="SUPFAM" id="SSF81653">
    <property type="entry name" value="Calcium ATPase, transduction domain A"/>
    <property type="match status" value="1"/>
</dbReference>
<dbReference type="Pfam" id="PF00702">
    <property type="entry name" value="Hydrolase"/>
    <property type="match status" value="1"/>
</dbReference>
<keyword evidence="3" id="KW-0547">Nucleotide-binding</keyword>
<dbReference type="SUPFAM" id="SSF55008">
    <property type="entry name" value="HMA, heavy metal-associated domain"/>
    <property type="match status" value="1"/>
</dbReference>
<evidence type="ECO:0000256" key="1">
    <source>
        <dbReference type="ARBA" id="ARBA00004651"/>
    </source>
</evidence>
<dbReference type="GO" id="GO:0016887">
    <property type="term" value="F:ATP hydrolysis activity"/>
    <property type="evidence" value="ECO:0007669"/>
    <property type="project" value="InterPro"/>
</dbReference>
<dbReference type="Pfam" id="PF00122">
    <property type="entry name" value="E1-E2_ATPase"/>
    <property type="match status" value="1"/>
</dbReference>
<dbReference type="InterPro" id="IPR059000">
    <property type="entry name" value="ATPase_P-type_domA"/>
</dbReference>
<evidence type="ECO:0000259" key="11">
    <source>
        <dbReference type="Pfam" id="PF00122"/>
    </source>
</evidence>
<dbReference type="EMBL" id="VFPO01000001">
    <property type="protein sequence ID" value="TQM66642.1"/>
    <property type="molecule type" value="Genomic_DNA"/>
</dbReference>
<dbReference type="GO" id="GO:0005524">
    <property type="term" value="F:ATP binding"/>
    <property type="evidence" value="ECO:0007669"/>
    <property type="project" value="UniProtKB-KW"/>
</dbReference>
<sequence>MGVPGASLARTVLSVPVAGVRRASQVAGAAGTLVAGGPDRRVWAEDGHAHIQVNDLPGDGDGRPGYVRALTGALRRLDGVSWAKVNAVTGNVLVAYAEREVNLGTLVDTVRDVEEAHRAARDDPAMHACPPDDELEWAAAVSALVADCAGTAGAMAGRLLALPPMPSPVRAAVSVADAAPHVRAVLERGLGRLRTDALLGVANAVAQGTGQSVAPLASDAAHRAFQLYEIGARRDAWRRREPRLAAGRQPQRRGGRARRPCPLPDGPVEKAAGRTELGLLLGGAGVLAGTHDPSAAAELLLATMPKAARHGREAFAAVLGHDLARRGAVVLDPGALRRLDRVSAVVIDSAVLCGGEPRLLSATGDGLDDADVWRAADALLSGSGGDTPPDGDMRLEEVAGALSDPAGMTLDLLDGRGVRRGRVQVGCTLDPMAEALLAAAHQAADVVVLTEHASTRELLPWGDDSPVAVDDLTRSVRALQREGHGVLVVTRGQDRALDAADVGVGVLSEGGPADLLCGPGLAEAWRLLTAVRPARRASERAAGMAVSASVLGALLIAGRRPRRPGVAGWRGAPPVHVAGLTAMLANAVGARRIDHRPPPPPAVRGAWHALTAGEAYRRLSRGAAGSAGSAAEAARPGETARPAGRGPRLAAAVRQELADPLTPVLALGAAASAVVGSSVDAMLVTGVMTGNALIGGAQRMRAERALGDLLLGQRVGARRLPPPRAAHEEAFAELRSAGPEPVPAGELRPGDLILLRAEDVVPADARLLWAESLEVDEAALTGESVPVDKDVEATPGADPAARRCMVYEGTTVVAGEAVALVVATAEATEAGRAAALAGAMDASSSMQDRLSELTREAVPATVLGGAAVTTLGMLRGLPLRRALGSGVALAVAAVPEGLPLVATLSQLAAARRLSGLGVLVRSTRALEALGRVDTLCFDKTGTLTEGRLRLVRASGPGRALPLTGPAGRRVLRTAARASPPPRGRRAAHATDRAVLDHAGGLPPDTGWTLVEELPFEATRGFSASLGRDGDRTVIAVKGAPEVLLGRCTLTPAGRRAAAATVRRMAGQGLRVLAVAERAVAGAAEVRGGIADHVHGLALLGFIGIADAPRPTAEAAVRRLNEAGVRTTVITGDHPDTAAAVAARLGIPGADRVVTGAELDAMSARERLRAVERAAVFARVSPAHKVRIVKDLRRAGRVVAMTGDGVNDAAAIRRADVGIAVAGRGSGAARNAADLVLTAPDTALILEALREGRALWHSVRDAAAILVGGNAGEVAFTVLGTALDGDAPLSTRQLLVVNMLTDMLPALAVALTPADLDEPFGGQGAAERLAAEPVRGFTGRDMRRVLAVRGTATAAAALASWRAGRLTRLVPGGRRRASTMALAALVCAQLSQTLLARRRSPLVIATCLVSAAALLAMVETPGLSRFFGCTPLGPAAWTVVLAAAALATLGAAAAPRLLPPAPLPG</sequence>
<keyword evidence="5" id="KW-1278">Translocase</keyword>
<evidence type="ECO:0000259" key="12">
    <source>
        <dbReference type="Pfam" id="PF00689"/>
    </source>
</evidence>
<evidence type="ECO:0000313" key="13">
    <source>
        <dbReference type="EMBL" id="TQM66642.1"/>
    </source>
</evidence>
<dbReference type="PRINTS" id="PR00120">
    <property type="entry name" value="HATPASE"/>
</dbReference>
<evidence type="ECO:0000256" key="6">
    <source>
        <dbReference type="ARBA" id="ARBA00022989"/>
    </source>
</evidence>
<feature type="transmembrane region" description="Helical" evidence="10">
    <location>
        <begin position="1401"/>
        <end position="1422"/>
    </location>
</feature>
<evidence type="ECO:0000256" key="9">
    <source>
        <dbReference type="SAM" id="MobiDB-lite"/>
    </source>
</evidence>
<name>A0A543I7R3_9ACTN</name>
<dbReference type="GO" id="GO:0005886">
    <property type="term" value="C:plasma membrane"/>
    <property type="evidence" value="ECO:0007669"/>
    <property type="project" value="UniProtKB-SubCell"/>
</dbReference>
<accession>A0A543I7R3</accession>
<feature type="region of interest" description="Disordered" evidence="9">
    <location>
        <begin position="240"/>
        <end position="268"/>
    </location>
</feature>
<gene>
    <name evidence="13" type="ORF">FHX41_0223</name>
</gene>
<dbReference type="GO" id="GO:0046872">
    <property type="term" value="F:metal ion binding"/>
    <property type="evidence" value="ECO:0007669"/>
    <property type="project" value="InterPro"/>
</dbReference>
<proteinExistence type="predicted"/>
<evidence type="ECO:0000256" key="5">
    <source>
        <dbReference type="ARBA" id="ARBA00022967"/>
    </source>
</evidence>
<feature type="compositionally biased region" description="Basic residues" evidence="9">
    <location>
        <begin position="250"/>
        <end position="259"/>
    </location>
</feature>
<keyword evidence="6 10" id="KW-1133">Transmembrane helix</keyword>
<dbReference type="PRINTS" id="PR00119">
    <property type="entry name" value="CATATPASE"/>
</dbReference>
<dbReference type="SFLD" id="SFLDS00003">
    <property type="entry name" value="Haloacid_Dehalogenase"/>
    <property type="match status" value="1"/>
</dbReference>
<dbReference type="SFLD" id="SFLDF00027">
    <property type="entry name" value="p-type_atpase"/>
    <property type="match status" value="1"/>
</dbReference>
<feature type="transmembrane region" description="Helical" evidence="10">
    <location>
        <begin position="1434"/>
        <end position="1453"/>
    </location>
</feature>
<dbReference type="InterPro" id="IPR008250">
    <property type="entry name" value="ATPase_P-typ_transduc_dom_A_sf"/>
</dbReference>
<organism evidence="13 14">
    <name type="scientific">Actinomadura hallensis</name>
    <dbReference type="NCBI Taxonomy" id="337895"/>
    <lineage>
        <taxon>Bacteria</taxon>
        <taxon>Bacillati</taxon>
        <taxon>Actinomycetota</taxon>
        <taxon>Actinomycetes</taxon>
        <taxon>Streptosporangiales</taxon>
        <taxon>Thermomonosporaceae</taxon>
        <taxon>Actinomadura</taxon>
    </lineage>
</organism>
<comment type="subcellular location">
    <subcellularLocation>
        <location evidence="1">Cell membrane</location>
        <topology evidence="1">Multi-pass membrane protein</topology>
    </subcellularLocation>
</comment>
<keyword evidence="4" id="KW-0067">ATP-binding</keyword>
<dbReference type="Gene3D" id="1.20.1110.10">
    <property type="entry name" value="Calcium-transporting ATPase, transmembrane domain"/>
    <property type="match status" value="3"/>
</dbReference>
<dbReference type="SFLD" id="SFLDG00002">
    <property type="entry name" value="C1.7:_P-type_atpase_like"/>
    <property type="match status" value="1"/>
</dbReference>
<dbReference type="PROSITE" id="PS00154">
    <property type="entry name" value="ATPASE_E1_E2"/>
    <property type="match status" value="1"/>
</dbReference>
<dbReference type="InterPro" id="IPR044492">
    <property type="entry name" value="P_typ_ATPase_HD_dom"/>
</dbReference>
<dbReference type="NCBIfam" id="TIGR01494">
    <property type="entry name" value="ATPase_P-type"/>
    <property type="match status" value="2"/>
</dbReference>
<evidence type="ECO:0000256" key="2">
    <source>
        <dbReference type="ARBA" id="ARBA00022692"/>
    </source>
</evidence>
<dbReference type="InterPro" id="IPR023214">
    <property type="entry name" value="HAD_sf"/>
</dbReference>
<dbReference type="Proteomes" id="UP000316706">
    <property type="component" value="Unassembled WGS sequence"/>
</dbReference>
<feature type="domain" description="P-type ATPase A" evidence="11">
    <location>
        <begin position="735"/>
        <end position="836"/>
    </location>
</feature>
<dbReference type="InterPro" id="IPR001757">
    <property type="entry name" value="P_typ_ATPase"/>
</dbReference>
<dbReference type="InterPro" id="IPR018303">
    <property type="entry name" value="ATPase_P-typ_P_site"/>
</dbReference>
<dbReference type="Gene3D" id="3.40.1110.10">
    <property type="entry name" value="Calcium-transporting ATPase, cytoplasmic domain N"/>
    <property type="match status" value="1"/>
</dbReference>
<evidence type="ECO:0000256" key="8">
    <source>
        <dbReference type="ARBA" id="ARBA00049360"/>
    </source>
</evidence>
<keyword evidence="2 10" id="KW-0812">Transmembrane</keyword>
<dbReference type="SUPFAM" id="SSF56784">
    <property type="entry name" value="HAD-like"/>
    <property type="match status" value="1"/>
</dbReference>
<feature type="domain" description="Cation-transporting P-type ATPase C-terminal" evidence="12">
    <location>
        <begin position="1286"/>
        <end position="1448"/>
    </location>
</feature>
<dbReference type="InterPro" id="IPR023298">
    <property type="entry name" value="ATPase_P-typ_TM_dom_sf"/>
</dbReference>
<dbReference type="SUPFAM" id="SSF81665">
    <property type="entry name" value="Calcium ATPase, transmembrane domain M"/>
    <property type="match status" value="1"/>
</dbReference>
<dbReference type="PANTHER" id="PTHR42861">
    <property type="entry name" value="CALCIUM-TRANSPORTING ATPASE"/>
    <property type="match status" value="1"/>
</dbReference>
<comment type="caution">
    <text evidence="13">The sequence shown here is derived from an EMBL/GenBank/DDBJ whole genome shotgun (WGS) entry which is preliminary data.</text>
</comment>
<reference evidence="13 14" key="1">
    <citation type="submission" date="2019-06" db="EMBL/GenBank/DDBJ databases">
        <title>Sequencing the genomes of 1000 actinobacteria strains.</title>
        <authorList>
            <person name="Klenk H.-P."/>
        </authorList>
    </citation>
    <scope>NUCLEOTIDE SEQUENCE [LARGE SCALE GENOMIC DNA]</scope>
    <source>
        <strain evidence="13 14">DSM 45043</strain>
    </source>
</reference>
<evidence type="ECO:0000256" key="4">
    <source>
        <dbReference type="ARBA" id="ARBA00022840"/>
    </source>
</evidence>
<dbReference type="InterPro" id="IPR023299">
    <property type="entry name" value="ATPase_P-typ_cyto_dom_N"/>
</dbReference>